<gene>
    <name evidence="2" type="ORF">ARALYDRAFT_907135</name>
</gene>
<dbReference type="AlphaFoldDB" id="D7LVK6"/>
<dbReference type="HOGENOM" id="CLU_2389207_0_0_1"/>
<keyword evidence="3" id="KW-1185">Reference proteome</keyword>
<feature type="transmembrane region" description="Helical" evidence="1">
    <location>
        <begin position="6"/>
        <end position="24"/>
    </location>
</feature>
<name>D7LVK6_ARALL</name>
<evidence type="ECO:0000313" key="2">
    <source>
        <dbReference type="EMBL" id="EFH54374.1"/>
    </source>
</evidence>
<dbReference type="EMBL" id="GL348717">
    <property type="protein sequence ID" value="EFH54374.1"/>
    <property type="molecule type" value="Genomic_DNA"/>
</dbReference>
<accession>D7LVK6</accession>
<dbReference type="Proteomes" id="UP000008694">
    <property type="component" value="Unassembled WGS sequence"/>
</dbReference>
<organism evidence="3">
    <name type="scientific">Arabidopsis lyrata subsp. lyrata</name>
    <name type="common">Lyre-leaved rock-cress</name>
    <dbReference type="NCBI Taxonomy" id="81972"/>
    <lineage>
        <taxon>Eukaryota</taxon>
        <taxon>Viridiplantae</taxon>
        <taxon>Streptophyta</taxon>
        <taxon>Embryophyta</taxon>
        <taxon>Tracheophyta</taxon>
        <taxon>Spermatophyta</taxon>
        <taxon>Magnoliopsida</taxon>
        <taxon>eudicotyledons</taxon>
        <taxon>Gunneridae</taxon>
        <taxon>Pentapetalae</taxon>
        <taxon>rosids</taxon>
        <taxon>malvids</taxon>
        <taxon>Brassicales</taxon>
        <taxon>Brassicaceae</taxon>
        <taxon>Camelineae</taxon>
        <taxon>Arabidopsis</taxon>
    </lineage>
</organism>
<keyword evidence="1" id="KW-0812">Transmembrane</keyword>
<protein>
    <submittedName>
        <fullName evidence="2">Predicted protein</fullName>
    </submittedName>
</protein>
<keyword evidence="1" id="KW-0472">Membrane</keyword>
<dbReference type="Gramene" id="scaffold_502839.1">
    <property type="protein sequence ID" value="scaffold_502839.1"/>
    <property type="gene ID" value="scaffold_502839.1"/>
</dbReference>
<keyword evidence="1" id="KW-1133">Transmembrane helix</keyword>
<evidence type="ECO:0000313" key="3">
    <source>
        <dbReference type="Proteomes" id="UP000008694"/>
    </source>
</evidence>
<sequence length="94" mass="11134">MSQVLFFIVVLFVSSGFNNVFLYFRRYSLTFPKLRTTPTVEKDNLGSDKYKTWRIQQFHCTCPLFLSPVFYLKPLHHPWKTNLITSCCNKPCYA</sequence>
<proteinExistence type="predicted"/>
<reference evidence="3" key="1">
    <citation type="journal article" date="2011" name="Nat. Genet.">
        <title>The Arabidopsis lyrata genome sequence and the basis of rapid genome size change.</title>
        <authorList>
            <person name="Hu T.T."/>
            <person name="Pattyn P."/>
            <person name="Bakker E.G."/>
            <person name="Cao J."/>
            <person name="Cheng J.-F."/>
            <person name="Clark R.M."/>
            <person name="Fahlgren N."/>
            <person name="Fawcett J.A."/>
            <person name="Grimwood J."/>
            <person name="Gundlach H."/>
            <person name="Haberer G."/>
            <person name="Hollister J.D."/>
            <person name="Ossowski S."/>
            <person name="Ottilar R.P."/>
            <person name="Salamov A.A."/>
            <person name="Schneeberger K."/>
            <person name="Spannagl M."/>
            <person name="Wang X."/>
            <person name="Yang L."/>
            <person name="Nasrallah M.E."/>
            <person name="Bergelson J."/>
            <person name="Carrington J.C."/>
            <person name="Gaut B.S."/>
            <person name="Schmutz J."/>
            <person name="Mayer K.F.X."/>
            <person name="Van de Peer Y."/>
            <person name="Grigoriev I.V."/>
            <person name="Nordborg M."/>
            <person name="Weigel D."/>
            <person name="Guo Y.-L."/>
        </authorList>
    </citation>
    <scope>NUCLEOTIDE SEQUENCE [LARGE SCALE GENOMIC DNA]</scope>
    <source>
        <strain evidence="3">cv. MN47</strain>
    </source>
</reference>
<evidence type="ECO:0000256" key="1">
    <source>
        <dbReference type="SAM" id="Phobius"/>
    </source>
</evidence>